<dbReference type="InterPro" id="IPR011059">
    <property type="entry name" value="Metal-dep_hydrolase_composite"/>
</dbReference>
<dbReference type="EMBL" id="JACSQD010000004">
    <property type="protein sequence ID" value="MBD7995576.1"/>
    <property type="molecule type" value="Genomic_DNA"/>
</dbReference>
<evidence type="ECO:0000313" key="2">
    <source>
        <dbReference type="EMBL" id="MBD7995576.1"/>
    </source>
</evidence>
<dbReference type="InterPro" id="IPR013108">
    <property type="entry name" value="Amidohydro_3"/>
</dbReference>
<dbReference type="Gene3D" id="3.10.310.70">
    <property type="match status" value="1"/>
</dbReference>
<evidence type="ECO:0000259" key="1">
    <source>
        <dbReference type="Pfam" id="PF07969"/>
    </source>
</evidence>
<dbReference type="InterPro" id="IPR033932">
    <property type="entry name" value="YtcJ-like"/>
</dbReference>
<protein>
    <submittedName>
        <fullName evidence="2">Amidohydrolase</fullName>
    </submittedName>
</protein>
<dbReference type="PANTHER" id="PTHR22642:SF2">
    <property type="entry name" value="PROTEIN LONG AFTER FAR-RED 3"/>
    <property type="match status" value="1"/>
</dbReference>
<dbReference type="RefSeq" id="WP_191807899.1">
    <property type="nucleotide sequence ID" value="NZ_JACSQD010000004.1"/>
</dbReference>
<dbReference type="SUPFAM" id="SSF51338">
    <property type="entry name" value="Composite domain of metallo-dependent hydrolases"/>
    <property type="match status" value="1"/>
</dbReference>
<feature type="domain" description="Amidohydrolase 3" evidence="1">
    <location>
        <begin position="46"/>
        <end position="541"/>
    </location>
</feature>
<accession>A0ABR8USN3</accession>
<comment type="caution">
    <text evidence="2">The sequence shown here is derived from an EMBL/GenBank/DDBJ whole genome shotgun (WGS) entry which is preliminary data.</text>
</comment>
<dbReference type="InterPro" id="IPR032466">
    <property type="entry name" value="Metal_Hydrolase"/>
</dbReference>
<keyword evidence="3" id="KW-1185">Reference proteome</keyword>
<reference evidence="2 3" key="1">
    <citation type="submission" date="2020-08" db="EMBL/GenBank/DDBJ databases">
        <title>A Genomic Blueprint of the Chicken Gut Microbiome.</title>
        <authorList>
            <person name="Gilroy R."/>
            <person name="Ravi A."/>
            <person name="Getino M."/>
            <person name="Pursley I."/>
            <person name="Horton D.L."/>
            <person name="Alikhan N.-F."/>
            <person name="Baker D."/>
            <person name="Gharbi K."/>
            <person name="Hall N."/>
            <person name="Watson M."/>
            <person name="Adriaenssens E.M."/>
            <person name="Foster-Nyarko E."/>
            <person name="Jarju S."/>
            <person name="Secka A."/>
            <person name="Antonio M."/>
            <person name="Oren A."/>
            <person name="Chaudhuri R."/>
            <person name="La Ragione R.M."/>
            <person name="Hildebrand F."/>
            <person name="Pallen M.J."/>
        </authorList>
    </citation>
    <scope>NUCLEOTIDE SEQUENCE [LARGE SCALE GENOMIC DNA]</scope>
    <source>
        <strain evidence="2 3">Sa2CUA1</strain>
    </source>
</reference>
<proteinExistence type="predicted"/>
<evidence type="ECO:0000313" key="3">
    <source>
        <dbReference type="Proteomes" id="UP000609874"/>
    </source>
</evidence>
<dbReference type="SUPFAM" id="SSF51556">
    <property type="entry name" value="Metallo-dependent hydrolases"/>
    <property type="match status" value="1"/>
</dbReference>
<organism evidence="2 3">
    <name type="scientific">Arthrobacter gallicola</name>
    <dbReference type="NCBI Taxonomy" id="2762225"/>
    <lineage>
        <taxon>Bacteria</taxon>
        <taxon>Bacillati</taxon>
        <taxon>Actinomycetota</taxon>
        <taxon>Actinomycetes</taxon>
        <taxon>Micrococcales</taxon>
        <taxon>Micrococcaceae</taxon>
        <taxon>Arthrobacter</taxon>
    </lineage>
</organism>
<dbReference type="Pfam" id="PF07969">
    <property type="entry name" value="Amidohydro_3"/>
    <property type="match status" value="1"/>
</dbReference>
<name>A0ABR8USN3_9MICC</name>
<dbReference type="Proteomes" id="UP000609874">
    <property type="component" value="Unassembled WGS sequence"/>
</dbReference>
<dbReference type="CDD" id="cd01300">
    <property type="entry name" value="YtcJ_like"/>
    <property type="match status" value="1"/>
</dbReference>
<dbReference type="Gene3D" id="2.30.40.10">
    <property type="entry name" value="Urease, subunit C, domain 1"/>
    <property type="match status" value="1"/>
</dbReference>
<gene>
    <name evidence="2" type="ORF">H9639_09740</name>
</gene>
<sequence length="548" mass="58537">MHLDAIFTNGRFHTLDPEYPLASRVGVFGGRIAGLDGELEGVSASEVIDLRGATVFPGFHDAHFHLSLTGARLAALDLRPGKVHSLADIYAAVAEHARTLPADAWVRGSGYDQNCLEAHPDAEALHQASGGRPVFLEHVSGHMGTASTRAFELAGYPGRLGVPDFAGGHVDRDAEGRASGLLQERAMVLIYDLVRPMDLDEVQRNLGLAGRQALRYGLTSVTEPGVGDHRMVGNTPLDFHSYQQAVEEGTLRTRVTLMPYCTTLHALEGMPGPALFGLDLGIRTGLGDDRLRIGPVKIVSDGSFIGRSAAMHHCYHGEPHNHGVMQYDADELRAMITGAHAAGWTVAVHAIGDAAIDHVMDAVEEAQRLKPRQDVRHRIEHFALASDAQVARAAALGLTAVPQGTFISDFGDGMMDAVEPALAPLIYRMKSLLNAGMVLPGSTDSPVSDGNPLVSIHDMVNRRTASGRVLGAQERLSVAEAVRAYTFGSAYAVGQEGDKGALRRGMLADFTVLSEDLFSIDPSRIRETQTLATVVGGEMLYDAGGFLG</sequence>
<dbReference type="PANTHER" id="PTHR22642">
    <property type="entry name" value="IMIDAZOLONEPROPIONASE"/>
    <property type="match status" value="1"/>
</dbReference>
<dbReference type="Gene3D" id="3.20.20.140">
    <property type="entry name" value="Metal-dependent hydrolases"/>
    <property type="match status" value="1"/>
</dbReference>